<dbReference type="SMART" id="SM00563">
    <property type="entry name" value="PlsC"/>
    <property type="match status" value="1"/>
</dbReference>
<accession>A0A495K1E8</accession>
<evidence type="ECO:0000313" key="5">
    <source>
        <dbReference type="Proteomes" id="UP000274762"/>
    </source>
</evidence>
<dbReference type="PANTHER" id="PTHR10434">
    <property type="entry name" value="1-ACYL-SN-GLYCEROL-3-PHOSPHATE ACYLTRANSFERASE"/>
    <property type="match status" value="1"/>
</dbReference>
<dbReference type="InterPro" id="IPR002123">
    <property type="entry name" value="Plipid/glycerol_acylTrfase"/>
</dbReference>
<dbReference type="PANTHER" id="PTHR10434:SF11">
    <property type="entry name" value="1-ACYL-SN-GLYCEROL-3-PHOSPHATE ACYLTRANSFERASE"/>
    <property type="match status" value="1"/>
</dbReference>
<dbReference type="SUPFAM" id="SSF69593">
    <property type="entry name" value="Glycerol-3-phosphate (1)-acyltransferase"/>
    <property type="match status" value="1"/>
</dbReference>
<feature type="domain" description="Phospholipid/glycerol acyltransferase" evidence="3">
    <location>
        <begin position="35"/>
        <end position="154"/>
    </location>
</feature>
<evidence type="ECO:0000256" key="2">
    <source>
        <dbReference type="ARBA" id="ARBA00023315"/>
    </source>
</evidence>
<dbReference type="RefSeq" id="WP_062799508.1">
    <property type="nucleotide sequence ID" value="NZ_CBCRXS010000004.1"/>
</dbReference>
<gene>
    <name evidence="4" type="ORF">DFJ75_1865</name>
</gene>
<organism evidence="4 5">
    <name type="scientific">Williamsia marianensis</name>
    <dbReference type="NCBI Taxonomy" id="85044"/>
    <lineage>
        <taxon>Bacteria</taxon>
        <taxon>Bacillati</taxon>
        <taxon>Actinomycetota</taxon>
        <taxon>Actinomycetes</taxon>
        <taxon>Mycobacteriales</taxon>
        <taxon>Nocardiaceae</taxon>
        <taxon>Williamsia</taxon>
    </lineage>
</organism>
<dbReference type="CDD" id="cd07989">
    <property type="entry name" value="LPLAT_AGPAT-like"/>
    <property type="match status" value="1"/>
</dbReference>
<dbReference type="Pfam" id="PF01553">
    <property type="entry name" value="Acyltransferase"/>
    <property type="match status" value="1"/>
</dbReference>
<reference evidence="4 5" key="1">
    <citation type="submission" date="2018-10" db="EMBL/GenBank/DDBJ databases">
        <title>Sequencing the genomes of 1000 actinobacteria strains.</title>
        <authorList>
            <person name="Klenk H.-P."/>
        </authorList>
    </citation>
    <scope>NUCLEOTIDE SEQUENCE [LARGE SCALE GENOMIC DNA]</scope>
    <source>
        <strain evidence="4 5">DSM 44343</strain>
    </source>
</reference>
<proteinExistence type="predicted"/>
<evidence type="ECO:0000259" key="3">
    <source>
        <dbReference type="SMART" id="SM00563"/>
    </source>
</evidence>
<comment type="caution">
    <text evidence="4">The sequence shown here is derived from an EMBL/GenBank/DDBJ whole genome shotgun (WGS) entry which is preliminary data.</text>
</comment>
<dbReference type="Proteomes" id="UP000274762">
    <property type="component" value="Unassembled WGS sequence"/>
</dbReference>
<dbReference type="OrthoDB" id="9808424at2"/>
<keyword evidence="2 4" id="KW-0012">Acyltransferase</keyword>
<evidence type="ECO:0000256" key="1">
    <source>
        <dbReference type="ARBA" id="ARBA00022679"/>
    </source>
</evidence>
<dbReference type="GO" id="GO:0006654">
    <property type="term" value="P:phosphatidic acid biosynthetic process"/>
    <property type="evidence" value="ECO:0007669"/>
    <property type="project" value="TreeGrafter"/>
</dbReference>
<dbReference type="GO" id="GO:0005886">
    <property type="term" value="C:plasma membrane"/>
    <property type="evidence" value="ECO:0007669"/>
    <property type="project" value="TreeGrafter"/>
</dbReference>
<sequence>MWYWVFKYVLIGPFLRLVARPSVVGLSNFPPTGPVIVAANHLAVVDSLLMVLVLPRRVTFVAKAEYFTGAGIRGCVQRWFFSATGQLSIDRRGGAASVSALDEAVAIVGAGGVWGIHPEGTRSRDGLLHRGRTGVMRVALATGAPVVPLALKGTDRVNPPGARLWRPGKVHVVVGQPLVLSTFSADSPTDVREATDHLMAALSRLSGQQYVDSYTQRAA</sequence>
<dbReference type="AlphaFoldDB" id="A0A495K1E8"/>
<name>A0A495K1E8_WILMA</name>
<keyword evidence="1 4" id="KW-0808">Transferase</keyword>
<dbReference type="GO" id="GO:0003841">
    <property type="term" value="F:1-acylglycerol-3-phosphate O-acyltransferase activity"/>
    <property type="evidence" value="ECO:0007669"/>
    <property type="project" value="TreeGrafter"/>
</dbReference>
<protein>
    <submittedName>
        <fullName evidence="4">1-acyl-sn-glycerol-3-phosphate acyltransferase</fullName>
    </submittedName>
</protein>
<dbReference type="EMBL" id="RBKV01000001">
    <property type="protein sequence ID" value="RKR95056.1"/>
    <property type="molecule type" value="Genomic_DNA"/>
</dbReference>
<evidence type="ECO:0000313" key="4">
    <source>
        <dbReference type="EMBL" id="RKR95056.1"/>
    </source>
</evidence>